<evidence type="ECO:0000313" key="2">
    <source>
        <dbReference type="Proteomes" id="UP000789570"/>
    </source>
</evidence>
<evidence type="ECO:0000313" key="1">
    <source>
        <dbReference type="EMBL" id="CAG8625374.1"/>
    </source>
</evidence>
<dbReference type="AlphaFoldDB" id="A0A9N9D2K7"/>
<sequence>MSEKALSIIPTQEERFELLKDHAPEEFLEACEKNGQFRHAAEDLHSRGKFKEAADMFIRSGFKDEDVIEAFQCLLHLCRVNVLKSSMTNTMSPSNAELRDIICTISETLNKLESQLSKAKREEFVAEFRAINIWLKIPQQSDIQFEYWHERLQCLQRLCADLAFPYIDTRRNVNNLIARKEFEEIFVVSEVKDREQKRKCSSDNPLVHLIDEDTAENIDYWHVYDVEVMHHAISQLLVSYIYELLWNVNQRGREIPFIGNYICYKYESCQKSDCRKHHVVPSPTMLYKRLTLAWLQYTVLRQWDLLYHLRLLKDEQSKVVRPAERWWTEQLVNYHIRYQSPQTSCPEVTNMVLANYTWYELINTADKIWLGELSNEPNNFAVMLKCMLVFQQFRNKWSIDKFNWEMSKTIELLYPNELPVGYDYYGYGYAVAIPVGKRLSLFYIWLYSKNEYCVINAIMHINIFIQYAINNAESVYIDTPDAFSDLATLMEFKVSLVFAVAPGYCNFCLPRSYLVNYFDACKTEPLIPDRRRSYDRENYNAAVKDSLEQVQQLLEYLIYDDRFYQYQSIILRLIRLLVLIGRNEPTFATKVFNLFKYLSKDASSINIKIKKYMDESQMGRLVNILKDDLKETGCDSLVIVQYQWGGLSRFAELEKSGGVMVLKYKSNEEFRESLMRIKSRVVIEESTETGVPAYKSVPQRTEQNIAFVEDEDDDRLSISRDASEPTTDTQAWFRQIQDSPRAQEEAKKIQDWFRRAIEKRQKSREHVHDQALEKIYNDVRDFCQAVTYWECAVTQKGEKAVRSYHMLLRGLAVDVIVELTKLRDIMDKIKNKLKKKINDPTDGEKLEIYLEFEDDLKEIHNDVKLRLNSISTTEGEHEEADIEWLKYELQQARNTINQVKEWIDNYKAAI</sequence>
<reference evidence="1" key="1">
    <citation type="submission" date="2021-06" db="EMBL/GenBank/DDBJ databases">
        <authorList>
            <person name="Kallberg Y."/>
            <person name="Tangrot J."/>
            <person name="Rosling A."/>
        </authorList>
    </citation>
    <scope>NUCLEOTIDE SEQUENCE</scope>
    <source>
        <strain evidence="1">UK204</strain>
    </source>
</reference>
<comment type="caution">
    <text evidence="1">The sequence shown here is derived from an EMBL/GenBank/DDBJ whole genome shotgun (WGS) entry which is preliminary data.</text>
</comment>
<organism evidence="1 2">
    <name type="scientific">Funneliformis caledonium</name>
    <dbReference type="NCBI Taxonomy" id="1117310"/>
    <lineage>
        <taxon>Eukaryota</taxon>
        <taxon>Fungi</taxon>
        <taxon>Fungi incertae sedis</taxon>
        <taxon>Mucoromycota</taxon>
        <taxon>Glomeromycotina</taxon>
        <taxon>Glomeromycetes</taxon>
        <taxon>Glomerales</taxon>
        <taxon>Glomeraceae</taxon>
        <taxon>Funneliformis</taxon>
    </lineage>
</organism>
<dbReference type="Proteomes" id="UP000789570">
    <property type="component" value="Unassembled WGS sequence"/>
</dbReference>
<dbReference type="EMBL" id="CAJVPQ010003343">
    <property type="protein sequence ID" value="CAG8625374.1"/>
    <property type="molecule type" value="Genomic_DNA"/>
</dbReference>
<gene>
    <name evidence="1" type="ORF">FCALED_LOCUS9773</name>
</gene>
<proteinExistence type="predicted"/>
<accession>A0A9N9D2K7</accession>
<keyword evidence="2" id="KW-1185">Reference proteome</keyword>
<name>A0A9N9D2K7_9GLOM</name>
<dbReference type="OrthoDB" id="2392009at2759"/>
<protein>
    <submittedName>
        <fullName evidence="1">2575_t:CDS:1</fullName>
    </submittedName>
</protein>